<gene>
    <name evidence="1" type="ORF">ERS008476_02817</name>
</gene>
<sequence>MICSFLYNGVFVKINKLNSLSVNNMNNVIKKRRKLYSWQQGLLNGDFQIIHTMSSEIGVTSKRNLGGISPFERARFEDVVSTWDIMSGSLLSYSKGEGRGALPTHLVLDVPYQNILGTHDSDVWFPNHAGRLDNLSTGILVNPYDLVDRINRGKAEDDKLLGVPFNTLEDFKFFTSKMSDSFHNEILIICKPELLIIDGVPKTARVKLKDIVYNVEGDFLNKIKIKNDIKTVQKIALINNLKSVSFIFDHERISSFYQGSISFYDEIRHFLGDPIYTSFNRSVSTKNHFARKLKTAPNLSYAYHPLDGYRDLAVFPIN</sequence>
<accession>A0A0H5LXQ7</accession>
<evidence type="ECO:0000313" key="2">
    <source>
        <dbReference type="Proteomes" id="UP000043316"/>
    </source>
</evidence>
<name>A0A0H5LXQ7_YERIN</name>
<dbReference type="Proteomes" id="UP000043316">
    <property type="component" value="Unassembled WGS sequence"/>
</dbReference>
<proteinExistence type="predicted"/>
<organism evidence="1 2">
    <name type="scientific">Yersinia intermedia</name>
    <dbReference type="NCBI Taxonomy" id="631"/>
    <lineage>
        <taxon>Bacteria</taxon>
        <taxon>Pseudomonadati</taxon>
        <taxon>Pseudomonadota</taxon>
        <taxon>Gammaproteobacteria</taxon>
        <taxon>Enterobacterales</taxon>
        <taxon>Yersiniaceae</taxon>
        <taxon>Yersinia</taxon>
    </lineage>
</organism>
<dbReference type="EMBL" id="CWJI01000008">
    <property type="protein sequence ID" value="CRY55810.1"/>
    <property type="molecule type" value="Genomic_DNA"/>
</dbReference>
<reference evidence="2" key="1">
    <citation type="submission" date="2015-03" db="EMBL/GenBank/DDBJ databases">
        <authorList>
            <consortium name="Pathogen Informatics"/>
        </authorList>
    </citation>
    <scope>NUCLEOTIDE SEQUENCE [LARGE SCALE GENOMIC DNA]</scope>
    <source>
        <strain evidence="2">R148</strain>
    </source>
</reference>
<protein>
    <submittedName>
        <fullName evidence="1">Uncharacterized protein</fullName>
    </submittedName>
</protein>
<evidence type="ECO:0000313" key="1">
    <source>
        <dbReference type="EMBL" id="CRY55810.1"/>
    </source>
</evidence>
<dbReference type="AlphaFoldDB" id="A0A0H5LXQ7"/>